<accession>A0A074YDZ8</accession>
<protein>
    <submittedName>
        <fullName evidence="2">Uncharacterized protein</fullName>
    </submittedName>
</protein>
<dbReference type="HOGENOM" id="CLU_762858_0_0_1"/>
<dbReference type="EMBL" id="KL584981">
    <property type="protein sequence ID" value="KEQ85061.1"/>
    <property type="molecule type" value="Genomic_DNA"/>
</dbReference>
<feature type="region of interest" description="Disordered" evidence="1">
    <location>
        <begin position="88"/>
        <end position="168"/>
    </location>
</feature>
<gene>
    <name evidence="2" type="ORF">M438DRAFT_345254</name>
</gene>
<dbReference type="GeneID" id="40747714"/>
<proteinExistence type="predicted"/>
<evidence type="ECO:0000313" key="2">
    <source>
        <dbReference type="EMBL" id="KEQ85061.1"/>
    </source>
</evidence>
<keyword evidence="3" id="KW-1185">Reference proteome</keyword>
<dbReference type="AlphaFoldDB" id="A0A074YDZ8"/>
<sequence>MARSRLIPQEKTNLGSRSVVKTQRKKEVFNRFKTPVRQHIEHHRNEENTGLWMHFGAIKIENASGARAERLEGIEGLCGSDAQCPIDLTGDDDLPHSSSAGHSSDAEDLDRLSVENGEPSSGPSRDADNESAGCNARSLVQDAVRSGPQVPEELDDEEDTGDAAARTPWNVEQSAVLRPRVVQQAVVSDYQNDIEMARQHQQRTLRDWAALQVKQAKERRKDCHPACNCHKLERLRESQNQSMLCECHNAGLYHRISGKFEDAGGFDARGWPIMTRERRRRWWAEHWSHCHRVVGDEELVNMWYIRTPKQRHQGAPWAFDIKGGLYQEMSYLEPLIHARGLEKGGYVVVVSERRNGGRQLGRR</sequence>
<reference evidence="2 3" key="1">
    <citation type="journal article" date="2014" name="BMC Genomics">
        <title>Genome sequencing of four Aureobasidium pullulans varieties: biotechnological potential, stress tolerance, and description of new species.</title>
        <authorList>
            <person name="Gostin Ar C."/>
            <person name="Ohm R.A."/>
            <person name="Kogej T."/>
            <person name="Sonjak S."/>
            <person name="Turk M."/>
            <person name="Zajc J."/>
            <person name="Zalar P."/>
            <person name="Grube M."/>
            <person name="Sun H."/>
            <person name="Han J."/>
            <person name="Sharma A."/>
            <person name="Chiniquy J."/>
            <person name="Ngan C.Y."/>
            <person name="Lipzen A."/>
            <person name="Barry K."/>
            <person name="Grigoriev I.V."/>
            <person name="Gunde-Cimerman N."/>
        </authorList>
    </citation>
    <scope>NUCLEOTIDE SEQUENCE [LARGE SCALE GENOMIC DNA]</scope>
    <source>
        <strain evidence="2 3">EXF-150</strain>
    </source>
</reference>
<evidence type="ECO:0000256" key="1">
    <source>
        <dbReference type="SAM" id="MobiDB-lite"/>
    </source>
</evidence>
<organism evidence="2 3">
    <name type="scientific">Aureobasidium pullulans EXF-150</name>
    <dbReference type="NCBI Taxonomy" id="1043002"/>
    <lineage>
        <taxon>Eukaryota</taxon>
        <taxon>Fungi</taxon>
        <taxon>Dikarya</taxon>
        <taxon>Ascomycota</taxon>
        <taxon>Pezizomycotina</taxon>
        <taxon>Dothideomycetes</taxon>
        <taxon>Dothideomycetidae</taxon>
        <taxon>Dothideales</taxon>
        <taxon>Saccotheciaceae</taxon>
        <taxon>Aureobasidium</taxon>
    </lineage>
</organism>
<dbReference type="Proteomes" id="UP000030706">
    <property type="component" value="Unassembled WGS sequence"/>
</dbReference>
<feature type="compositionally biased region" description="Acidic residues" evidence="1">
    <location>
        <begin position="152"/>
        <end position="161"/>
    </location>
</feature>
<evidence type="ECO:0000313" key="3">
    <source>
        <dbReference type="Proteomes" id="UP000030706"/>
    </source>
</evidence>
<dbReference type="RefSeq" id="XP_029761248.1">
    <property type="nucleotide sequence ID" value="XM_029905408.1"/>
</dbReference>
<name>A0A074YDZ8_AURPU</name>